<keyword evidence="2 11" id="KW-1003">Cell membrane</keyword>
<feature type="transmembrane region" description="Helical" evidence="11">
    <location>
        <begin position="65"/>
        <end position="89"/>
    </location>
</feature>
<reference evidence="14" key="1">
    <citation type="submission" date="2025-08" db="UniProtKB">
        <authorList>
            <consortium name="RefSeq"/>
        </authorList>
    </citation>
    <scope>IDENTIFICATION</scope>
</reference>
<evidence type="ECO:0000256" key="6">
    <source>
        <dbReference type="ARBA" id="ARBA00023040"/>
    </source>
</evidence>
<dbReference type="InterPro" id="IPR000276">
    <property type="entry name" value="GPCR_Rhodpsn"/>
</dbReference>
<dbReference type="Pfam" id="PF13853">
    <property type="entry name" value="7tm_4"/>
    <property type="match status" value="1"/>
</dbReference>
<dbReference type="PRINTS" id="PR00237">
    <property type="entry name" value="GPCRRHODOPSN"/>
</dbReference>
<keyword evidence="8 10" id="KW-0675">Receptor</keyword>
<evidence type="ECO:0000256" key="3">
    <source>
        <dbReference type="ARBA" id="ARBA00022692"/>
    </source>
</evidence>
<dbReference type="PANTHER" id="PTHR26452">
    <property type="entry name" value="OLFACTORY RECEPTOR"/>
    <property type="match status" value="1"/>
</dbReference>
<organism evidence="13 14">
    <name type="scientific">Gekko japonicus</name>
    <name type="common">Schlegel's Japanese gecko</name>
    <dbReference type="NCBI Taxonomy" id="146911"/>
    <lineage>
        <taxon>Eukaryota</taxon>
        <taxon>Metazoa</taxon>
        <taxon>Chordata</taxon>
        <taxon>Craniata</taxon>
        <taxon>Vertebrata</taxon>
        <taxon>Euteleostomi</taxon>
        <taxon>Lepidosauria</taxon>
        <taxon>Squamata</taxon>
        <taxon>Bifurcata</taxon>
        <taxon>Gekkota</taxon>
        <taxon>Gekkonidae</taxon>
        <taxon>Gekkoninae</taxon>
        <taxon>Gekko</taxon>
    </lineage>
</organism>
<feature type="transmembrane region" description="Helical" evidence="11">
    <location>
        <begin position="245"/>
        <end position="264"/>
    </location>
</feature>
<keyword evidence="9 10" id="KW-0807">Transducer</keyword>
<feature type="transmembrane region" description="Helical" evidence="11">
    <location>
        <begin position="101"/>
        <end position="123"/>
    </location>
</feature>
<dbReference type="PROSITE" id="PS00237">
    <property type="entry name" value="G_PROTEIN_RECEP_F1_1"/>
    <property type="match status" value="1"/>
</dbReference>
<feature type="transmembrane region" description="Helical" evidence="11">
    <location>
        <begin position="276"/>
        <end position="295"/>
    </location>
</feature>
<gene>
    <name evidence="14" type="primary">LOC107113493</name>
</gene>
<dbReference type="Proteomes" id="UP000694871">
    <property type="component" value="Unplaced"/>
</dbReference>
<dbReference type="InterPro" id="IPR017452">
    <property type="entry name" value="GPCR_Rhodpsn_7TM"/>
</dbReference>
<dbReference type="PRINTS" id="PR00245">
    <property type="entry name" value="OLFACTORYR"/>
</dbReference>
<evidence type="ECO:0000256" key="2">
    <source>
        <dbReference type="ARBA" id="ARBA00022475"/>
    </source>
</evidence>
<evidence type="ECO:0000256" key="10">
    <source>
        <dbReference type="RuleBase" id="RU000688"/>
    </source>
</evidence>
<evidence type="ECO:0000256" key="8">
    <source>
        <dbReference type="ARBA" id="ARBA00023170"/>
    </source>
</evidence>
<feature type="transmembrane region" description="Helical" evidence="11">
    <location>
        <begin position="143"/>
        <end position="171"/>
    </location>
</feature>
<dbReference type="SUPFAM" id="SSF81321">
    <property type="entry name" value="Family A G protein-coupled receptor-like"/>
    <property type="match status" value="1"/>
</dbReference>
<proteinExistence type="inferred from homology"/>
<evidence type="ECO:0000256" key="4">
    <source>
        <dbReference type="ARBA" id="ARBA00022725"/>
    </source>
</evidence>
<dbReference type="Gene3D" id="1.20.1070.10">
    <property type="entry name" value="Rhodopsin 7-helix transmembrane proteins"/>
    <property type="match status" value="1"/>
</dbReference>
<feature type="domain" description="G-protein coupled receptors family 1 profile" evidence="12">
    <location>
        <begin position="44"/>
        <end position="293"/>
    </location>
</feature>
<evidence type="ECO:0000313" key="14">
    <source>
        <dbReference type="RefSeq" id="XP_015270314.1"/>
    </source>
</evidence>
<comment type="similarity">
    <text evidence="10">Belongs to the G-protein coupled receptor 1 family.</text>
</comment>
<evidence type="ECO:0000256" key="11">
    <source>
        <dbReference type="RuleBase" id="RU363047"/>
    </source>
</evidence>
<keyword evidence="3 10" id="KW-0812">Transmembrane</keyword>
<keyword evidence="5 11" id="KW-1133">Transmembrane helix</keyword>
<protein>
    <recommendedName>
        <fullName evidence="11">Olfactory receptor</fullName>
    </recommendedName>
</protein>
<dbReference type="PROSITE" id="PS50262">
    <property type="entry name" value="G_PROTEIN_RECEP_F1_2"/>
    <property type="match status" value="1"/>
</dbReference>
<dbReference type="RefSeq" id="XP_015270314.1">
    <property type="nucleotide sequence ID" value="XM_015414828.1"/>
</dbReference>
<accession>A0ABM1K9C7</accession>
<evidence type="ECO:0000259" key="12">
    <source>
        <dbReference type="PROSITE" id="PS50262"/>
    </source>
</evidence>
<name>A0ABM1K9C7_GEKJA</name>
<feature type="transmembrane region" description="Helical" evidence="11">
    <location>
        <begin position="29"/>
        <end position="53"/>
    </location>
</feature>
<dbReference type="GeneID" id="107113493"/>
<keyword evidence="7 11" id="KW-0472">Membrane</keyword>
<comment type="subcellular location">
    <subcellularLocation>
        <location evidence="1 11">Cell membrane</location>
        <topology evidence="1 11">Multi-pass membrane protein</topology>
    </subcellularLocation>
</comment>
<dbReference type="InterPro" id="IPR000725">
    <property type="entry name" value="Olfact_rcpt"/>
</dbReference>
<keyword evidence="11" id="KW-0716">Sensory transduction</keyword>
<evidence type="ECO:0000256" key="9">
    <source>
        <dbReference type="ARBA" id="ARBA00023224"/>
    </source>
</evidence>
<dbReference type="InterPro" id="IPR050516">
    <property type="entry name" value="Olfactory_GPCR"/>
</dbReference>
<keyword evidence="6 10" id="KW-0297">G-protein coupled receptor</keyword>
<evidence type="ECO:0000256" key="5">
    <source>
        <dbReference type="ARBA" id="ARBA00022989"/>
    </source>
</evidence>
<feature type="transmembrane region" description="Helical" evidence="11">
    <location>
        <begin position="196"/>
        <end position="224"/>
    </location>
</feature>
<keyword evidence="4 11" id="KW-0552">Olfaction</keyword>
<evidence type="ECO:0000313" key="13">
    <source>
        <dbReference type="Proteomes" id="UP000694871"/>
    </source>
</evidence>
<evidence type="ECO:0000256" key="7">
    <source>
        <dbReference type="ARBA" id="ARBA00023136"/>
    </source>
</evidence>
<dbReference type="CDD" id="cd15911">
    <property type="entry name" value="7tmA_OR11A-like"/>
    <property type="match status" value="1"/>
</dbReference>
<sequence>MAITEWKNQTIITEFILLGFETSPQFQTLLFLVFLSTYIITMAGNTLLVVLVVSDRHLHKPMYYFLGNLSCLEIFYSSTILLRMLASLITGEKRLSVNGCIAQFYLIASLVTTECCLLSVMSYDRYIAICKPLNYTVLMQDGLCCQLASLSWLSGFLAIAIVIVLIMQITFCGPSEIDSYFCDFGPLLNLSCSDIILLKIVAFICSFTFSLIPFLLTLISYVYIVTTVLKIPSTAGKQKAFSTCSSHLIVVTLYYGTLIVVYMIPDTPSLNYTNKIFSLFYTVLTPLINPLIYSFRNKEVKESTQRLFRKCSSLVGTRKSETNHVFIIKRKNRHVLN</sequence>
<evidence type="ECO:0000256" key="1">
    <source>
        <dbReference type="ARBA" id="ARBA00004651"/>
    </source>
</evidence>
<keyword evidence="13" id="KW-1185">Reference proteome</keyword>